<dbReference type="EMBL" id="FNVR01000004">
    <property type="protein sequence ID" value="SEF71985.1"/>
    <property type="molecule type" value="Genomic_DNA"/>
</dbReference>
<dbReference type="AlphaFoldDB" id="A0A1H5UA45"/>
<proteinExistence type="predicted"/>
<organism evidence="1 2">
    <name type="scientific">Algoriphagus boritolerans DSM 17298 = JCM 18970</name>
    <dbReference type="NCBI Taxonomy" id="1120964"/>
    <lineage>
        <taxon>Bacteria</taxon>
        <taxon>Pseudomonadati</taxon>
        <taxon>Bacteroidota</taxon>
        <taxon>Cytophagia</taxon>
        <taxon>Cytophagales</taxon>
        <taxon>Cyclobacteriaceae</taxon>
        <taxon>Algoriphagus</taxon>
    </lineage>
</organism>
<protein>
    <submittedName>
        <fullName evidence="1">Uncharacterized protein</fullName>
    </submittedName>
</protein>
<reference evidence="2" key="1">
    <citation type="submission" date="2016-10" db="EMBL/GenBank/DDBJ databases">
        <authorList>
            <person name="Varghese N."/>
            <person name="Submissions S."/>
        </authorList>
    </citation>
    <scope>NUCLEOTIDE SEQUENCE [LARGE SCALE GENOMIC DNA]</scope>
    <source>
        <strain evidence="2">DSM 17298</strain>
    </source>
</reference>
<dbReference type="STRING" id="1120964.GCA_001313265_02950"/>
<accession>A0A1H5UA45</accession>
<dbReference type="RefSeq" id="WP_103923814.1">
    <property type="nucleotide sequence ID" value="NZ_FNVR01000004.1"/>
</dbReference>
<dbReference type="OrthoDB" id="1265092at2"/>
<dbReference type="Proteomes" id="UP000236736">
    <property type="component" value="Unassembled WGS sequence"/>
</dbReference>
<evidence type="ECO:0000313" key="1">
    <source>
        <dbReference type="EMBL" id="SEF71985.1"/>
    </source>
</evidence>
<keyword evidence="2" id="KW-1185">Reference proteome</keyword>
<gene>
    <name evidence="1" type="ORF">SAMN03080598_01146</name>
</gene>
<name>A0A1H5UA45_9BACT</name>
<evidence type="ECO:0000313" key="2">
    <source>
        <dbReference type="Proteomes" id="UP000236736"/>
    </source>
</evidence>
<sequence>MKPTLSFLILFSVCIHSYGQTPIHDKAIVAQQERMVYKQWDEDKFYPEPNRLLGIPTNPIWYITWGLHPNYPDLDRRPLSPRGEQTQRLGLAAAMQISSNYYKQHSDTVKNLATAEMARISGAFSATDPLYQFYYKRELRPLENPEATAFQGVPAEVIHYMTDHGAYQWYLNNMASLSERYEFAKSLDMERGQRILMYHRIMLEMRDILKKWQYKLDMSSNMLAFRKLNQRKISGEITLSNPKSEEDRAKKIANQTQVLKCP</sequence>